<keyword evidence="5" id="KW-1185">Reference proteome</keyword>
<dbReference type="InterPro" id="IPR025194">
    <property type="entry name" value="RodZ-like_C"/>
</dbReference>
<reference evidence="5" key="1">
    <citation type="submission" date="2017-04" db="EMBL/GenBank/DDBJ databases">
        <title>Function of individual gut microbiota members based on whole genome sequencing of pure cultures obtained from chicken caecum.</title>
        <authorList>
            <person name="Medvecky M."/>
            <person name="Cejkova D."/>
            <person name="Polansky O."/>
            <person name="Karasova D."/>
            <person name="Kubasova T."/>
            <person name="Cizek A."/>
            <person name="Rychlik I."/>
        </authorList>
    </citation>
    <scope>NUCLEOTIDE SEQUENCE [LARGE SCALE GENOMIC DNA]</scope>
    <source>
        <strain evidence="5">An70</strain>
    </source>
</reference>
<feature type="region of interest" description="Disordered" evidence="1">
    <location>
        <begin position="316"/>
        <end position="362"/>
    </location>
</feature>
<feature type="domain" description="Cytoskeleton protein RodZ-like C-terminal" evidence="3">
    <location>
        <begin position="380"/>
        <end position="444"/>
    </location>
</feature>
<feature type="region of interest" description="Disordered" evidence="1">
    <location>
        <begin position="447"/>
        <end position="472"/>
    </location>
</feature>
<dbReference type="AlphaFoldDB" id="A0A1Y3U6U9"/>
<feature type="compositionally biased region" description="Low complexity" evidence="1">
    <location>
        <begin position="320"/>
        <end position="362"/>
    </location>
</feature>
<dbReference type="InterPro" id="IPR010982">
    <property type="entry name" value="Lambda_DNA-bd_dom_sf"/>
</dbReference>
<feature type="region of interest" description="Disordered" evidence="1">
    <location>
        <begin position="106"/>
        <end position="286"/>
    </location>
</feature>
<keyword evidence="2" id="KW-0812">Transmembrane</keyword>
<sequence>MPSQFGDMLLNRRRQMGLSIQQVANTIKIRPQIIEFFEKGDFSSMPPRGYAQGMISSYARFLGLNPRTVVGAYFDELDRYERETSRSGGHFQDAAGFVSARSENPTGRFMALDGGSRFAQRPPQAGYVSEANSGHEPIRVSRNPYRQRSLPRAGQGTPSGGYGRGGSSSAYGSGAQGTGRPSGRGAYQPRSSQRPAYGDSSRTRSLAPRGSSYGQSGYRGSGPARSMQPRGSAPLRDACMDGRGGYGDGPARRRTSYGSGARRQGGAPVRGARPSSRGRGASSINGMDPRLVIGVLAVVLLLIVIVVFLAMRSCSANTGDTQPESTTTQVTTQATSTAATPDSATDATSPATQANTADTQAATTVVPEQTVVAVSVEDGGTSWVEVKLDGSSVFADNVVGPFSQEFTVEQSIEITVSSPADVTVTNNGEPVSWDTRTAGVAKVTITAPQTPATAASSDGSDAGDSSSASASQ</sequence>
<evidence type="ECO:0000313" key="4">
    <source>
        <dbReference type="EMBL" id="OUN44486.1"/>
    </source>
</evidence>
<dbReference type="PANTHER" id="PTHR34475">
    <property type="match status" value="1"/>
</dbReference>
<feature type="compositionally biased region" description="Low complexity" evidence="1">
    <location>
        <begin position="209"/>
        <end position="222"/>
    </location>
</feature>
<dbReference type="EMBL" id="NFHO01000001">
    <property type="protein sequence ID" value="OUN44486.1"/>
    <property type="molecule type" value="Genomic_DNA"/>
</dbReference>
<feature type="compositionally biased region" description="Gly residues" evidence="1">
    <location>
        <begin position="157"/>
        <end position="166"/>
    </location>
</feature>
<keyword evidence="2" id="KW-0472">Membrane</keyword>
<dbReference type="Pfam" id="PF13413">
    <property type="entry name" value="HTH_25"/>
    <property type="match status" value="1"/>
</dbReference>
<keyword evidence="2" id="KW-1133">Transmembrane helix</keyword>
<evidence type="ECO:0000259" key="3">
    <source>
        <dbReference type="Pfam" id="PF13464"/>
    </source>
</evidence>
<dbReference type="PANTHER" id="PTHR34475:SF1">
    <property type="entry name" value="CYTOSKELETON PROTEIN RODZ"/>
    <property type="match status" value="1"/>
</dbReference>
<gene>
    <name evidence="4" type="ORF">B5G21_00635</name>
</gene>
<proteinExistence type="predicted"/>
<dbReference type="Pfam" id="PF13464">
    <property type="entry name" value="RodZ_C"/>
    <property type="match status" value="1"/>
</dbReference>
<feature type="transmembrane region" description="Helical" evidence="2">
    <location>
        <begin position="291"/>
        <end position="311"/>
    </location>
</feature>
<evidence type="ECO:0000256" key="1">
    <source>
        <dbReference type="SAM" id="MobiDB-lite"/>
    </source>
</evidence>
<feature type="compositionally biased region" description="Low complexity" evidence="1">
    <location>
        <begin position="270"/>
        <end position="283"/>
    </location>
</feature>
<evidence type="ECO:0000313" key="5">
    <source>
        <dbReference type="Proteomes" id="UP000196560"/>
    </source>
</evidence>
<dbReference type="InterPro" id="IPR001387">
    <property type="entry name" value="Cro/C1-type_HTH"/>
</dbReference>
<comment type="caution">
    <text evidence="4">The sequence shown here is derived from an EMBL/GenBank/DDBJ whole genome shotgun (WGS) entry which is preliminary data.</text>
</comment>
<name>A0A1Y3U6U9_9ACTN</name>
<dbReference type="RefSeq" id="WP_087185617.1">
    <property type="nucleotide sequence ID" value="NZ_NFHO01000001.1"/>
</dbReference>
<dbReference type="Proteomes" id="UP000196560">
    <property type="component" value="Unassembled WGS sequence"/>
</dbReference>
<dbReference type="Gene3D" id="1.10.260.40">
    <property type="entry name" value="lambda repressor-like DNA-binding domains"/>
    <property type="match status" value="1"/>
</dbReference>
<dbReference type="eggNOG" id="COG1426">
    <property type="taxonomic scope" value="Bacteria"/>
</dbReference>
<dbReference type="InterPro" id="IPR050400">
    <property type="entry name" value="Bact_Cytoskel_RodZ"/>
</dbReference>
<accession>A0A1Y3U6U9</accession>
<dbReference type="STRING" id="1118060.GCA_000311845_00981"/>
<protein>
    <recommendedName>
        <fullName evidence="3">Cytoskeleton protein RodZ-like C-terminal domain-containing protein</fullName>
    </recommendedName>
</protein>
<organism evidence="4 5">
    <name type="scientific">Enorma massiliensis</name>
    <dbReference type="NCBI Taxonomy" id="1472761"/>
    <lineage>
        <taxon>Bacteria</taxon>
        <taxon>Bacillati</taxon>
        <taxon>Actinomycetota</taxon>
        <taxon>Coriobacteriia</taxon>
        <taxon>Coriobacteriales</taxon>
        <taxon>Coriobacteriaceae</taxon>
        <taxon>Enorma</taxon>
    </lineage>
</organism>
<dbReference type="CDD" id="cd00093">
    <property type="entry name" value="HTH_XRE"/>
    <property type="match status" value="1"/>
</dbReference>
<evidence type="ECO:0000256" key="2">
    <source>
        <dbReference type="SAM" id="Phobius"/>
    </source>
</evidence>
<dbReference type="GO" id="GO:0003677">
    <property type="term" value="F:DNA binding"/>
    <property type="evidence" value="ECO:0007669"/>
    <property type="project" value="InterPro"/>
</dbReference>